<gene>
    <name evidence="2" type="ORF">WMSIL1_LOCUS14509</name>
</gene>
<accession>A0A564ZBL0</accession>
<dbReference type="AlphaFoldDB" id="A0A564ZBL0"/>
<feature type="non-terminal residue" evidence="2">
    <location>
        <position position="82"/>
    </location>
</feature>
<protein>
    <submittedName>
        <fullName evidence="2">Uncharacterized protein</fullName>
    </submittedName>
</protein>
<dbReference type="Proteomes" id="UP000321570">
    <property type="component" value="Unassembled WGS sequence"/>
</dbReference>
<feature type="transmembrane region" description="Helical" evidence="1">
    <location>
        <begin position="65"/>
        <end position="81"/>
    </location>
</feature>
<evidence type="ECO:0000256" key="1">
    <source>
        <dbReference type="SAM" id="Phobius"/>
    </source>
</evidence>
<keyword evidence="1" id="KW-0812">Transmembrane</keyword>
<evidence type="ECO:0000313" key="2">
    <source>
        <dbReference type="EMBL" id="VUZ56752.1"/>
    </source>
</evidence>
<keyword evidence="3" id="KW-1185">Reference proteome</keyword>
<evidence type="ECO:0000313" key="3">
    <source>
        <dbReference type="Proteomes" id="UP000321570"/>
    </source>
</evidence>
<keyword evidence="1" id="KW-1133">Transmembrane helix</keyword>
<keyword evidence="1" id="KW-0472">Membrane</keyword>
<sequence length="82" mass="9256">MYETILTFPYRKLWSLGSQLDFYFSVISESGVLSKASSVYFETGRCYLPSYNAPEPVVLELGDTASIYIFLLIGIIIAFIIL</sequence>
<organism evidence="2 3">
    <name type="scientific">Hymenolepis diminuta</name>
    <name type="common">Rat tapeworm</name>
    <dbReference type="NCBI Taxonomy" id="6216"/>
    <lineage>
        <taxon>Eukaryota</taxon>
        <taxon>Metazoa</taxon>
        <taxon>Spiralia</taxon>
        <taxon>Lophotrochozoa</taxon>
        <taxon>Platyhelminthes</taxon>
        <taxon>Cestoda</taxon>
        <taxon>Eucestoda</taxon>
        <taxon>Cyclophyllidea</taxon>
        <taxon>Hymenolepididae</taxon>
        <taxon>Hymenolepis</taxon>
    </lineage>
</organism>
<name>A0A564ZBL0_HYMDI</name>
<proteinExistence type="predicted"/>
<reference evidence="2 3" key="1">
    <citation type="submission" date="2019-07" db="EMBL/GenBank/DDBJ databases">
        <authorList>
            <person name="Jastrzebski P J."/>
            <person name="Paukszto L."/>
            <person name="Jastrzebski P J."/>
        </authorList>
    </citation>
    <scope>NUCLEOTIDE SEQUENCE [LARGE SCALE GENOMIC DNA]</scope>
    <source>
        <strain evidence="2 3">WMS-il1</strain>
    </source>
</reference>
<dbReference type="EMBL" id="CABIJS010000708">
    <property type="protein sequence ID" value="VUZ56752.1"/>
    <property type="molecule type" value="Genomic_DNA"/>
</dbReference>